<protein>
    <recommendedName>
        <fullName evidence="12 13">Transcription-repair-coupling factor</fullName>
        <shortName evidence="13">TRCF</shortName>
        <ecNumber evidence="13">3.6.4.-</ecNumber>
    </recommendedName>
</protein>
<dbReference type="GO" id="GO:0005524">
    <property type="term" value="F:ATP binding"/>
    <property type="evidence" value="ECO:0007669"/>
    <property type="project" value="UniProtKB-UniRule"/>
</dbReference>
<dbReference type="InterPro" id="IPR004576">
    <property type="entry name" value="Mfd"/>
</dbReference>
<dbReference type="GO" id="GO:0016787">
    <property type="term" value="F:hydrolase activity"/>
    <property type="evidence" value="ECO:0007669"/>
    <property type="project" value="UniProtKB-KW"/>
</dbReference>
<dbReference type="PROSITE" id="PS51194">
    <property type="entry name" value="HELICASE_CTER"/>
    <property type="match status" value="1"/>
</dbReference>
<dbReference type="CDD" id="cd17991">
    <property type="entry name" value="DEXHc_TRCF"/>
    <property type="match status" value="1"/>
</dbReference>
<dbReference type="GO" id="GO:0003678">
    <property type="term" value="F:DNA helicase activity"/>
    <property type="evidence" value="ECO:0007669"/>
    <property type="project" value="TreeGrafter"/>
</dbReference>
<dbReference type="Gene3D" id="3.30.2060.10">
    <property type="entry name" value="Penicillin-binding protein 1b domain"/>
    <property type="match status" value="1"/>
</dbReference>
<keyword evidence="7 13" id="KW-0067">ATP-binding</keyword>
<dbReference type="Pfam" id="PF00271">
    <property type="entry name" value="Helicase_C"/>
    <property type="match status" value="1"/>
</dbReference>
<comment type="similarity">
    <text evidence="11 13">In the C-terminal section; belongs to the helicase family. RecG subfamily.</text>
</comment>
<dbReference type="InterPro" id="IPR037235">
    <property type="entry name" value="TRCF-like_C_D7"/>
</dbReference>
<dbReference type="GO" id="GO:0000716">
    <property type="term" value="P:transcription-coupled nucleotide-excision repair, DNA damage recognition"/>
    <property type="evidence" value="ECO:0007669"/>
    <property type="project" value="UniProtKB-UniRule"/>
</dbReference>
<sequence length="1192" mass="134189">MNLNALSSLLESVTQFQQLQKSLARTETSARVQVLANAVPFVFATLSRCLRGPMLVVTPRAEDARSLYEQLIIWTGDGDTVLYFPENETLPFERLVSDIETTHQRLRTLSRMIDPKDQPCIVVSSATAVAQKSIGRQVFESSTHTLYKGQHIKFKEMIDLWCRMGYMVEPVADAPGLVSRRGGILDIFPVGSSSPVRIELWGDEIDSIRLFDPTSQRSTSLVDSVTVIPAQEILPDLTERDQLDRLIDSLDMSNCTVTTRDRISNELASLLKGGDTDGLNFYSGFFNRDSLLNFFPLDGVLALYRPSEIDDTTKANDERTYQLRDVKERRGDLPRAFPSSHMLWREVQGMMERIHRRLDITPWGAQELTNQDTYVLPFTSPPEYFGKLEKFVEDANDLANGGHCVVAVTSVPKRMREILNEYGVNANLLQCPDDIPVPGSITVLQVTGMGFNEGYSLSLNGHKLIVFSDTEIFGVAKQRRRAIRRRVARHETILSELNPGDYVVHVEHGIGRFVGTGHIPRDEVDREYLILQYAESDRLYVPMDHLDRVTAYIAPMDRTPTLTRLGTQMWKRTKERVAQSTHEMASELLSLYATREFAEGVAFPSDTPWQIELEDSFPYEETRDQQTAIAEIKTDMEQSRPMDRLVCGDVGYGKTEIALRAAFKAVMAGKQVAVLVPTTVLAQQHYVTFSQRLSAYPVKIEALSRFRTEQEQRQIVEDLTNGKVDICIGTHRLVQKDVKFKDLGLVIVDEEQRFGVVHKERLKQIRHEVEVLTMTATPIPRTLHLSLAGIRDMSTIDTPPEERLPIKTYVSEFSDELVREAIRREIDRQGQVFFLHNRVRNIDYMANYIRAMVPEAEVGIAHGQMPEDQLERSMIDFADGKTDVLVCTTIIESGLDIPNVNTLIINRSDTFGLAQLYQLRGRIGRGVRRAYAYLMIPPSSSLTELAEKRLKTMLAATELGAGFRIAMKDLEIRGAGNILGAQQSGYIYAIGFDLYTKLLGEAVEELRARNTSIGFSDETDESGKWIQEHAGNIGASVTEMPVSVDLGIPANIPQQYISDLPTRLGIYRKLIDVKTIDGLCSIDEELVDRFGQLPWQVRNLLYVVRLRFQADEAGIKSISREDGKIVLRLQDNVGGAGNALQMVMSSGVKVGHTQIHIDLNKLADSWEGPLIETVENLTAFRERLAAQLEVEA</sequence>
<evidence type="ECO:0000259" key="15">
    <source>
        <dbReference type="PROSITE" id="PS51194"/>
    </source>
</evidence>
<dbReference type="Gene3D" id="3.40.50.300">
    <property type="entry name" value="P-loop containing nucleotide triphosphate hydrolases"/>
    <property type="match status" value="2"/>
</dbReference>
<dbReference type="SUPFAM" id="SSF141259">
    <property type="entry name" value="CarD-like"/>
    <property type="match status" value="1"/>
</dbReference>
<dbReference type="SMART" id="SM00487">
    <property type="entry name" value="DEXDc"/>
    <property type="match status" value="1"/>
</dbReference>
<dbReference type="GO" id="GO:0005737">
    <property type="term" value="C:cytoplasm"/>
    <property type="evidence" value="ECO:0007669"/>
    <property type="project" value="UniProtKB-SubCell"/>
</dbReference>
<evidence type="ECO:0000256" key="12">
    <source>
        <dbReference type="ARBA" id="ARBA00070128"/>
    </source>
</evidence>
<evidence type="ECO:0000256" key="13">
    <source>
        <dbReference type="HAMAP-Rule" id="MF_00969"/>
    </source>
</evidence>
<dbReference type="SMART" id="SM00490">
    <property type="entry name" value="HELICc"/>
    <property type="match status" value="1"/>
</dbReference>
<dbReference type="PROSITE" id="PS51192">
    <property type="entry name" value="HELICASE_ATP_BIND_1"/>
    <property type="match status" value="1"/>
</dbReference>
<dbReference type="PANTHER" id="PTHR47964">
    <property type="entry name" value="ATP-DEPENDENT DNA HELICASE HOMOLOG RECG, CHLOROPLASTIC"/>
    <property type="match status" value="1"/>
</dbReference>
<dbReference type="InterPro" id="IPR011545">
    <property type="entry name" value="DEAD/DEAH_box_helicase_dom"/>
</dbReference>
<evidence type="ECO:0000256" key="9">
    <source>
        <dbReference type="ARBA" id="ARBA00023204"/>
    </source>
</evidence>
<dbReference type="InterPro" id="IPR047112">
    <property type="entry name" value="RecG/Mfd"/>
</dbReference>
<dbReference type="FunFam" id="3.40.50.300:FF:000546">
    <property type="entry name" value="Transcription-repair-coupling factor"/>
    <property type="match status" value="1"/>
</dbReference>
<dbReference type="InterPro" id="IPR001650">
    <property type="entry name" value="Helicase_C-like"/>
</dbReference>
<dbReference type="EMBL" id="GU474918">
    <property type="protein sequence ID" value="ADI19367.1"/>
    <property type="molecule type" value="Genomic_DNA"/>
</dbReference>
<dbReference type="InterPro" id="IPR005118">
    <property type="entry name" value="TRCF_C"/>
</dbReference>
<evidence type="ECO:0000256" key="7">
    <source>
        <dbReference type="ARBA" id="ARBA00022840"/>
    </source>
</evidence>
<comment type="similarity">
    <text evidence="10 13">In the N-terminal section; belongs to the UvrB family.</text>
</comment>
<dbReference type="Pfam" id="PF17757">
    <property type="entry name" value="UvrB_inter"/>
    <property type="match status" value="1"/>
</dbReference>
<evidence type="ECO:0000256" key="6">
    <source>
        <dbReference type="ARBA" id="ARBA00022806"/>
    </source>
</evidence>
<keyword evidence="5 13" id="KW-0378">Hydrolase</keyword>
<comment type="subcellular location">
    <subcellularLocation>
        <location evidence="1 13">Cytoplasm</location>
    </subcellularLocation>
</comment>
<keyword evidence="9 13" id="KW-0234">DNA repair</keyword>
<dbReference type="Pfam" id="PF03461">
    <property type="entry name" value="TRCF"/>
    <property type="match status" value="1"/>
</dbReference>
<keyword evidence="6 16" id="KW-0347">Helicase</keyword>
<feature type="domain" description="Helicase C-terminal" evidence="15">
    <location>
        <begin position="805"/>
        <end position="971"/>
    </location>
</feature>
<comment type="function">
    <text evidence="13">Couples transcription and DNA repair by recognizing RNA polymerase (RNAP) stalled at DNA lesions. Mediates ATP-dependent release of RNAP and its truncated transcript from the DNA, and recruitment of nucleotide excision repair machinery to the damaged site.</text>
</comment>
<dbReference type="InterPro" id="IPR003711">
    <property type="entry name" value="CarD-like/TRCF_RID"/>
</dbReference>
<evidence type="ECO:0000256" key="2">
    <source>
        <dbReference type="ARBA" id="ARBA00022490"/>
    </source>
</evidence>
<dbReference type="InterPro" id="IPR036101">
    <property type="entry name" value="CarD-like/TRCF_RID_sf"/>
</dbReference>
<dbReference type="SUPFAM" id="SSF52540">
    <property type="entry name" value="P-loop containing nucleoside triphosphate hydrolases"/>
    <property type="match status" value="3"/>
</dbReference>
<dbReference type="Gene3D" id="3.90.1150.50">
    <property type="entry name" value="Transcription-repair-coupling factor, D7 domain"/>
    <property type="match status" value="1"/>
</dbReference>
<dbReference type="InterPro" id="IPR027417">
    <property type="entry name" value="P-loop_NTPase"/>
</dbReference>
<dbReference type="Pfam" id="PF02559">
    <property type="entry name" value="CarD_TRCF_RID"/>
    <property type="match status" value="1"/>
</dbReference>
<evidence type="ECO:0000256" key="4">
    <source>
        <dbReference type="ARBA" id="ARBA00022763"/>
    </source>
</evidence>
<name>E0XY76_9CHLR</name>
<dbReference type="Gene3D" id="3.40.50.11180">
    <property type="match status" value="1"/>
</dbReference>
<dbReference type="HAMAP" id="MF_00969">
    <property type="entry name" value="TRCF"/>
    <property type="match status" value="1"/>
</dbReference>
<keyword evidence="2 13" id="KW-0963">Cytoplasm</keyword>
<organism evidence="16">
    <name type="scientific">uncultured Chloroflexi bacterium HF0500_03M05</name>
    <dbReference type="NCBI Taxonomy" id="710737"/>
    <lineage>
        <taxon>Bacteria</taxon>
        <taxon>Bacillati</taxon>
        <taxon>Chloroflexota</taxon>
        <taxon>environmental samples</taxon>
    </lineage>
</organism>
<evidence type="ECO:0000256" key="1">
    <source>
        <dbReference type="ARBA" id="ARBA00004496"/>
    </source>
</evidence>
<dbReference type="Gene3D" id="2.40.10.170">
    <property type="match status" value="1"/>
</dbReference>
<feature type="domain" description="Helicase ATP-binding" evidence="14">
    <location>
        <begin position="635"/>
        <end position="796"/>
    </location>
</feature>
<reference evidence="16" key="1">
    <citation type="journal article" date="2011" name="Environ. Microbiol.">
        <title>Time-series analyses of Monterey Bay coastal microbial picoplankton using a 'genome proxy' microarray.</title>
        <authorList>
            <person name="Rich V.I."/>
            <person name="Pham V.D."/>
            <person name="Eppley J."/>
            <person name="Shi Y."/>
            <person name="DeLong E.F."/>
        </authorList>
    </citation>
    <scope>NUCLEOTIDE SEQUENCE</scope>
</reference>
<proteinExistence type="inferred from homology"/>
<dbReference type="SMART" id="SM01058">
    <property type="entry name" value="CarD_TRCF"/>
    <property type="match status" value="1"/>
</dbReference>
<dbReference type="GO" id="GO:0003684">
    <property type="term" value="F:damaged DNA binding"/>
    <property type="evidence" value="ECO:0007669"/>
    <property type="project" value="InterPro"/>
</dbReference>
<dbReference type="InterPro" id="IPR014001">
    <property type="entry name" value="Helicase_ATP-bd"/>
</dbReference>
<evidence type="ECO:0000259" key="14">
    <source>
        <dbReference type="PROSITE" id="PS51192"/>
    </source>
</evidence>
<evidence type="ECO:0000256" key="5">
    <source>
        <dbReference type="ARBA" id="ARBA00022801"/>
    </source>
</evidence>
<keyword evidence="4 13" id="KW-0227">DNA damage</keyword>
<keyword evidence="3 13" id="KW-0547">Nucleotide-binding</keyword>
<evidence type="ECO:0000256" key="11">
    <source>
        <dbReference type="ARBA" id="ARBA00061399"/>
    </source>
</evidence>
<evidence type="ECO:0000256" key="10">
    <source>
        <dbReference type="ARBA" id="ARBA00061104"/>
    </source>
</evidence>
<dbReference type="InterPro" id="IPR041471">
    <property type="entry name" value="UvrB_inter"/>
</dbReference>
<dbReference type="Pfam" id="PF00270">
    <property type="entry name" value="DEAD"/>
    <property type="match status" value="1"/>
</dbReference>
<dbReference type="GO" id="GO:0006355">
    <property type="term" value="P:regulation of DNA-templated transcription"/>
    <property type="evidence" value="ECO:0007669"/>
    <property type="project" value="UniProtKB-UniRule"/>
</dbReference>
<accession>E0XY76</accession>
<dbReference type="NCBIfam" id="TIGR00580">
    <property type="entry name" value="mfd"/>
    <property type="match status" value="1"/>
</dbReference>
<keyword evidence="8 13" id="KW-0238">DNA-binding</keyword>
<dbReference type="PANTHER" id="PTHR47964:SF1">
    <property type="entry name" value="ATP-DEPENDENT DNA HELICASE HOMOLOG RECG, CHLOROPLASTIC"/>
    <property type="match status" value="1"/>
</dbReference>
<dbReference type="SUPFAM" id="SSF143517">
    <property type="entry name" value="TRCF domain-like"/>
    <property type="match status" value="1"/>
</dbReference>
<dbReference type="AlphaFoldDB" id="E0XY76"/>
<gene>
    <name evidence="13" type="primary">mfd</name>
</gene>
<evidence type="ECO:0000256" key="8">
    <source>
        <dbReference type="ARBA" id="ARBA00023125"/>
    </source>
</evidence>
<dbReference type="SMART" id="SM00982">
    <property type="entry name" value="TRCF"/>
    <property type="match status" value="1"/>
</dbReference>
<evidence type="ECO:0000313" key="16">
    <source>
        <dbReference type="EMBL" id="ADI19367.1"/>
    </source>
</evidence>
<evidence type="ECO:0000256" key="3">
    <source>
        <dbReference type="ARBA" id="ARBA00022741"/>
    </source>
</evidence>
<dbReference type="EC" id="3.6.4.-" evidence="13"/>